<dbReference type="GO" id="GO:0042781">
    <property type="term" value="F:3'-tRNA processing endoribonuclease activity"/>
    <property type="evidence" value="ECO:0007669"/>
    <property type="project" value="TreeGrafter"/>
</dbReference>
<proteinExistence type="predicted"/>
<keyword evidence="4" id="KW-1185">Reference proteome</keyword>
<evidence type="ECO:0000259" key="2">
    <source>
        <dbReference type="SMART" id="SM00849"/>
    </source>
</evidence>
<dbReference type="EMBL" id="LNQN01000001">
    <property type="protein sequence ID" value="KSU84125.1"/>
    <property type="molecule type" value="Genomic_DNA"/>
</dbReference>
<dbReference type="AlphaFoldDB" id="A0A0V8JAU0"/>
<dbReference type="InterPro" id="IPR001279">
    <property type="entry name" value="Metallo-B-lactamas"/>
</dbReference>
<reference evidence="3 4" key="1">
    <citation type="journal article" date="2014" name="Antonie Van Leeuwenhoek">
        <title>Fictibacillus enclensis sp. nov., isolated from marine sediment.</title>
        <authorList>
            <person name="Dastager S.G."/>
            <person name="Mawlankar R."/>
            <person name="Srinivasan K."/>
            <person name="Tang S.K."/>
            <person name="Lee J.C."/>
            <person name="Ramana V.V."/>
            <person name="Shouche Y.S."/>
        </authorList>
    </citation>
    <scope>NUCLEOTIDE SEQUENCE [LARGE SCALE GENOMIC DNA]</scope>
    <source>
        <strain evidence="3 4">NIO-1003</strain>
    </source>
</reference>
<comment type="caution">
    <text evidence="3">The sequence shown here is derived from an EMBL/GenBank/DDBJ whole genome shotgun (WGS) entry which is preliminary data.</text>
</comment>
<accession>A0A0V8JAU0</accession>
<protein>
    <recommendedName>
        <fullName evidence="2">Metallo-beta-lactamase domain-containing protein</fullName>
    </recommendedName>
</protein>
<evidence type="ECO:0000256" key="1">
    <source>
        <dbReference type="ARBA" id="ARBA00022833"/>
    </source>
</evidence>
<dbReference type="PANTHER" id="PTHR46018:SF4">
    <property type="entry name" value="METALLO-HYDROLASE YHFI-RELATED"/>
    <property type="match status" value="1"/>
</dbReference>
<evidence type="ECO:0000313" key="3">
    <source>
        <dbReference type="EMBL" id="KSU84125.1"/>
    </source>
</evidence>
<evidence type="ECO:0000313" key="4">
    <source>
        <dbReference type="Proteomes" id="UP000054099"/>
    </source>
</evidence>
<dbReference type="RefSeq" id="WP_061967285.1">
    <property type="nucleotide sequence ID" value="NZ_FMAV01000001.1"/>
</dbReference>
<name>A0A0V8JAU0_9BACL</name>
<gene>
    <name evidence="3" type="ORF">AS030_00705</name>
</gene>
<dbReference type="SMART" id="SM00849">
    <property type="entry name" value="Lactamase_B"/>
    <property type="match status" value="1"/>
</dbReference>
<dbReference type="Pfam" id="PF12706">
    <property type="entry name" value="Lactamase_B_2"/>
    <property type="match status" value="1"/>
</dbReference>
<organism evidence="3 4">
    <name type="scientific">Fictibacillus enclensis</name>
    <dbReference type="NCBI Taxonomy" id="1017270"/>
    <lineage>
        <taxon>Bacteria</taxon>
        <taxon>Bacillati</taxon>
        <taxon>Bacillota</taxon>
        <taxon>Bacilli</taxon>
        <taxon>Bacillales</taxon>
        <taxon>Fictibacillaceae</taxon>
        <taxon>Fictibacillus</taxon>
    </lineage>
</organism>
<dbReference type="InterPro" id="IPR036866">
    <property type="entry name" value="RibonucZ/Hydroxyglut_hydro"/>
</dbReference>
<dbReference type="PANTHER" id="PTHR46018">
    <property type="entry name" value="ZINC PHOSPHODIESTERASE ELAC PROTEIN 1"/>
    <property type="match status" value="1"/>
</dbReference>
<dbReference type="SUPFAM" id="SSF56281">
    <property type="entry name" value="Metallo-hydrolase/oxidoreductase"/>
    <property type="match status" value="1"/>
</dbReference>
<sequence>MKLTVIGYWGGYPGKGEATSGYLLQHNGFNLLIDCGSGVLSGLQSYIQPEELDAVILSHYHHDHVADIGVLQYARLVQSFLQSGVETLPIYGHNEDQQGFANLTYREATKGVAYFPEESLTVGPFSITFQKTKHPAVCYGMRITAGDQTIVYTADSAYLLEFIPFSTGADLLISECNFYSDQDGSGPGHMNSHDAGNLAEASGVPFLLLTHLPHFGDRKQLVSQAGEKYAGRIEAAYAGWTWGN</sequence>
<dbReference type="CDD" id="cd07716">
    <property type="entry name" value="RNaseZ_short-form-like_MBL-fold"/>
    <property type="match status" value="1"/>
</dbReference>
<dbReference type="Gene3D" id="3.60.15.10">
    <property type="entry name" value="Ribonuclease Z/Hydroxyacylglutathione hydrolase-like"/>
    <property type="match status" value="1"/>
</dbReference>
<keyword evidence="1" id="KW-0862">Zinc</keyword>
<feature type="domain" description="Metallo-beta-lactamase" evidence="2">
    <location>
        <begin position="18"/>
        <end position="189"/>
    </location>
</feature>
<dbReference type="Proteomes" id="UP000054099">
    <property type="component" value="Unassembled WGS sequence"/>
</dbReference>
<dbReference type="OrthoDB" id="9794898at2"/>